<dbReference type="EMBL" id="KV878209">
    <property type="protein sequence ID" value="OJJ41892.1"/>
    <property type="molecule type" value="Genomic_DNA"/>
</dbReference>
<accession>A0A1L9S409</accession>
<protein>
    <submittedName>
        <fullName evidence="3">Uncharacterized protein</fullName>
    </submittedName>
</protein>
<organism evidence="3 4">
    <name type="scientific">Aspergillus wentii DTO 134E9</name>
    <dbReference type="NCBI Taxonomy" id="1073089"/>
    <lineage>
        <taxon>Eukaryota</taxon>
        <taxon>Fungi</taxon>
        <taxon>Dikarya</taxon>
        <taxon>Ascomycota</taxon>
        <taxon>Pezizomycotina</taxon>
        <taxon>Eurotiomycetes</taxon>
        <taxon>Eurotiomycetidae</taxon>
        <taxon>Eurotiales</taxon>
        <taxon>Aspergillaceae</taxon>
        <taxon>Aspergillus</taxon>
        <taxon>Aspergillus subgen. Cremei</taxon>
    </lineage>
</organism>
<keyword evidence="2" id="KW-1133">Transmembrane helix</keyword>
<dbReference type="Proteomes" id="UP000184383">
    <property type="component" value="Unassembled WGS sequence"/>
</dbReference>
<keyword evidence="2" id="KW-0812">Transmembrane</keyword>
<dbReference type="GeneID" id="63749065"/>
<proteinExistence type="predicted"/>
<sequence>MAKIAQRSNRGEYVCFFVLSISLYRIVALSAQLSTHSLVDKSHAEKLIGLRLGNMHLHPVLDDCMPAAWRNTSHLAGIRRSLVYNMGSTLIPNCLEKTLQPHLSSREVPYSNNAHRYCLMRELPVEKNKISKNTMDQIPQKQPWRALMADGSGLGRSVMVKDEDEFKQGEIIVIGGQSAPDPGNRPSCPEDSLLYYDTANKSSNAEMELQ</sequence>
<evidence type="ECO:0000256" key="1">
    <source>
        <dbReference type="SAM" id="MobiDB-lite"/>
    </source>
</evidence>
<keyword evidence="4" id="KW-1185">Reference proteome</keyword>
<feature type="region of interest" description="Disordered" evidence="1">
    <location>
        <begin position="174"/>
        <end position="210"/>
    </location>
</feature>
<evidence type="ECO:0000256" key="2">
    <source>
        <dbReference type="SAM" id="Phobius"/>
    </source>
</evidence>
<evidence type="ECO:0000313" key="3">
    <source>
        <dbReference type="EMBL" id="OJJ41892.1"/>
    </source>
</evidence>
<reference evidence="4" key="1">
    <citation type="journal article" date="2017" name="Genome Biol.">
        <title>Comparative genomics reveals high biological diversity and specific adaptations in the industrially and medically important fungal genus Aspergillus.</title>
        <authorList>
            <person name="de Vries R.P."/>
            <person name="Riley R."/>
            <person name="Wiebenga A."/>
            <person name="Aguilar-Osorio G."/>
            <person name="Amillis S."/>
            <person name="Uchima C.A."/>
            <person name="Anderluh G."/>
            <person name="Asadollahi M."/>
            <person name="Askin M."/>
            <person name="Barry K."/>
            <person name="Battaglia E."/>
            <person name="Bayram O."/>
            <person name="Benocci T."/>
            <person name="Braus-Stromeyer S.A."/>
            <person name="Caldana C."/>
            <person name="Canovas D."/>
            <person name="Cerqueira G.C."/>
            <person name="Chen F."/>
            <person name="Chen W."/>
            <person name="Choi C."/>
            <person name="Clum A."/>
            <person name="Dos Santos R.A."/>
            <person name="Damasio A.R."/>
            <person name="Diallinas G."/>
            <person name="Emri T."/>
            <person name="Fekete E."/>
            <person name="Flipphi M."/>
            <person name="Freyberg S."/>
            <person name="Gallo A."/>
            <person name="Gournas C."/>
            <person name="Habgood R."/>
            <person name="Hainaut M."/>
            <person name="Harispe M.L."/>
            <person name="Henrissat B."/>
            <person name="Hilden K.S."/>
            <person name="Hope R."/>
            <person name="Hossain A."/>
            <person name="Karabika E."/>
            <person name="Karaffa L."/>
            <person name="Karanyi Z."/>
            <person name="Krasevec N."/>
            <person name="Kuo A."/>
            <person name="Kusch H."/>
            <person name="LaButti K."/>
            <person name="Lagendijk E.L."/>
            <person name="Lapidus A."/>
            <person name="Levasseur A."/>
            <person name="Lindquist E."/>
            <person name="Lipzen A."/>
            <person name="Logrieco A.F."/>
            <person name="MacCabe A."/>
            <person name="Maekelae M.R."/>
            <person name="Malavazi I."/>
            <person name="Melin P."/>
            <person name="Meyer V."/>
            <person name="Mielnichuk N."/>
            <person name="Miskei M."/>
            <person name="Molnar A.P."/>
            <person name="Mule G."/>
            <person name="Ngan C.Y."/>
            <person name="Orejas M."/>
            <person name="Orosz E."/>
            <person name="Ouedraogo J.P."/>
            <person name="Overkamp K.M."/>
            <person name="Park H.-S."/>
            <person name="Perrone G."/>
            <person name="Piumi F."/>
            <person name="Punt P.J."/>
            <person name="Ram A.F."/>
            <person name="Ramon A."/>
            <person name="Rauscher S."/>
            <person name="Record E."/>
            <person name="Riano-Pachon D.M."/>
            <person name="Robert V."/>
            <person name="Roehrig J."/>
            <person name="Ruller R."/>
            <person name="Salamov A."/>
            <person name="Salih N.S."/>
            <person name="Samson R.A."/>
            <person name="Sandor E."/>
            <person name="Sanguinetti M."/>
            <person name="Schuetze T."/>
            <person name="Sepcic K."/>
            <person name="Shelest E."/>
            <person name="Sherlock G."/>
            <person name="Sophianopoulou V."/>
            <person name="Squina F.M."/>
            <person name="Sun H."/>
            <person name="Susca A."/>
            <person name="Todd R.B."/>
            <person name="Tsang A."/>
            <person name="Unkles S.E."/>
            <person name="van de Wiele N."/>
            <person name="van Rossen-Uffink D."/>
            <person name="Oliveira J.V."/>
            <person name="Vesth T.C."/>
            <person name="Visser J."/>
            <person name="Yu J.-H."/>
            <person name="Zhou M."/>
            <person name="Andersen M.R."/>
            <person name="Archer D.B."/>
            <person name="Baker S.E."/>
            <person name="Benoit I."/>
            <person name="Brakhage A.A."/>
            <person name="Braus G.H."/>
            <person name="Fischer R."/>
            <person name="Frisvad J.C."/>
            <person name="Goldman G.H."/>
            <person name="Houbraken J."/>
            <person name="Oakley B."/>
            <person name="Pocsi I."/>
            <person name="Scazzocchio C."/>
            <person name="Seiboth B."/>
            <person name="vanKuyk P.A."/>
            <person name="Wortman J."/>
            <person name="Dyer P.S."/>
            <person name="Grigoriev I.V."/>
        </authorList>
    </citation>
    <scope>NUCLEOTIDE SEQUENCE [LARGE SCALE GENOMIC DNA]</scope>
    <source>
        <strain evidence="4">DTO 134E9</strain>
    </source>
</reference>
<feature type="transmembrane region" description="Helical" evidence="2">
    <location>
        <begin position="12"/>
        <end position="33"/>
    </location>
</feature>
<evidence type="ECO:0000313" key="4">
    <source>
        <dbReference type="Proteomes" id="UP000184383"/>
    </source>
</evidence>
<dbReference type="RefSeq" id="XP_040695568.1">
    <property type="nucleotide sequence ID" value="XM_040833217.1"/>
</dbReference>
<feature type="compositionally biased region" description="Polar residues" evidence="1">
    <location>
        <begin position="199"/>
        <end position="210"/>
    </location>
</feature>
<dbReference type="VEuPathDB" id="FungiDB:ASPWEDRAFT_290354"/>
<keyword evidence="2" id="KW-0472">Membrane</keyword>
<gene>
    <name evidence="3" type="ORF">ASPWEDRAFT_290354</name>
</gene>
<name>A0A1L9S409_ASPWE</name>
<dbReference type="AlphaFoldDB" id="A0A1L9S409"/>